<proteinExistence type="predicted"/>
<sequence>MSAPHPLNQAVIAQALHDLRNGQLRRCKAMGFGEEELDALKHPELVSMLVNATVSWCSVSVNREVVKRLLSQVHDVEREIATVDRMLCLGASTEMVSKFYGLTHQEVALRRDILGLPKRKGRHPVLDEAQDVALWERWKAGVAERHIALSDDMSMLALTMDLAEAMSLPMSVIWSAIRNWIDQGLVSP</sequence>
<dbReference type="Proteomes" id="UP000245812">
    <property type="component" value="Unassembled WGS sequence"/>
</dbReference>
<dbReference type="EMBL" id="QGHC01000016">
    <property type="protein sequence ID" value="PWK82401.1"/>
    <property type="molecule type" value="Genomic_DNA"/>
</dbReference>
<comment type="caution">
    <text evidence="1">The sequence shown here is derived from an EMBL/GenBank/DDBJ whole genome shotgun (WGS) entry which is preliminary data.</text>
</comment>
<accession>A0A316HQL1</accession>
<dbReference type="Pfam" id="PF11198">
    <property type="entry name" value="DUF2857"/>
    <property type="match status" value="1"/>
</dbReference>
<name>A0A316HQL1_9GAMM</name>
<evidence type="ECO:0000313" key="2">
    <source>
        <dbReference type="Proteomes" id="UP000245812"/>
    </source>
</evidence>
<organism evidence="1 2">
    <name type="scientific">Fulvimonas soli</name>
    <dbReference type="NCBI Taxonomy" id="155197"/>
    <lineage>
        <taxon>Bacteria</taxon>
        <taxon>Pseudomonadati</taxon>
        <taxon>Pseudomonadota</taxon>
        <taxon>Gammaproteobacteria</taxon>
        <taxon>Lysobacterales</taxon>
        <taxon>Rhodanobacteraceae</taxon>
        <taxon>Fulvimonas</taxon>
    </lineage>
</organism>
<protein>
    <submittedName>
        <fullName evidence="1">Uncharacterized protein DUF2857</fullName>
    </submittedName>
</protein>
<dbReference type="AlphaFoldDB" id="A0A316HQL1"/>
<dbReference type="OrthoDB" id="7065319at2"/>
<evidence type="ECO:0000313" key="1">
    <source>
        <dbReference type="EMBL" id="PWK82401.1"/>
    </source>
</evidence>
<dbReference type="RefSeq" id="WP_109724682.1">
    <property type="nucleotide sequence ID" value="NZ_MSZV01000023.1"/>
</dbReference>
<dbReference type="InterPro" id="IPR021364">
    <property type="entry name" value="DUF2857"/>
</dbReference>
<gene>
    <name evidence="1" type="ORF">C7456_11647</name>
</gene>
<keyword evidence="2" id="KW-1185">Reference proteome</keyword>
<reference evidence="1 2" key="1">
    <citation type="submission" date="2018-05" db="EMBL/GenBank/DDBJ databases">
        <title>Genomic Encyclopedia of Type Strains, Phase IV (KMG-IV): sequencing the most valuable type-strain genomes for metagenomic binning, comparative biology and taxonomic classification.</title>
        <authorList>
            <person name="Goeker M."/>
        </authorList>
    </citation>
    <scope>NUCLEOTIDE SEQUENCE [LARGE SCALE GENOMIC DNA]</scope>
    <source>
        <strain evidence="1 2">DSM 14263</strain>
    </source>
</reference>